<sequence length="403" mass="44457">MLIKANSLLYAVYVCLIVAIICSGLLYFSGLYRMLNLYYNTREALYIQNDSALQYFLSKGTPSAEDLITEDGIISKVHFKNHGLLKVAIVQSIYHNDTLNSSHFVGSYISNSTALHLAQFSPQISYSGLVTLIGDKVLPYANINERYIGSNPNVLISKGKISSSSGLLPSIRSDFKNGLIDMSSSLANAEDIGSNPRGAYFNSFENPTIKIISDYTIGLKRVKGNFIITSNDSLELDKTLSIEDVIISAPVVKIRRGFSGSVQIFATQKVVVEEDVILQYPSSVVLYNDSEENGEIIIGKNSTVKGAVVLYGNPIESINQNNIRLLENSLIVGDVYASGKIIMDGKVYGTVYAYRLCGQNSQSIYENCLIDTTIDVSLRPDYFVSIPLFNEKKVSFEPIKKVF</sequence>
<keyword evidence="1" id="KW-1133">Transmembrane helix</keyword>
<feature type="transmembrane region" description="Helical" evidence="1">
    <location>
        <begin position="7"/>
        <end position="28"/>
    </location>
</feature>
<keyword evidence="1" id="KW-0812">Transmembrane</keyword>
<accession>A0ABP7TJ76</accession>
<evidence type="ECO:0000313" key="3">
    <source>
        <dbReference type="Proteomes" id="UP001500968"/>
    </source>
</evidence>
<organism evidence="2 3">
    <name type="scientific">Flavobacterium cheonhonense</name>
    <dbReference type="NCBI Taxonomy" id="706185"/>
    <lineage>
        <taxon>Bacteria</taxon>
        <taxon>Pseudomonadati</taxon>
        <taxon>Bacteroidota</taxon>
        <taxon>Flavobacteriia</taxon>
        <taxon>Flavobacteriales</taxon>
        <taxon>Flavobacteriaceae</taxon>
        <taxon>Flavobacterium</taxon>
    </lineage>
</organism>
<name>A0ABP7TJ76_9FLAO</name>
<keyword evidence="1" id="KW-0472">Membrane</keyword>
<dbReference type="RefSeq" id="WP_324692235.1">
    <property type="nucleotide sequence ID" value="NZ_BAABCR010000012.1"/>
</dbReference>
<evidence type="ECO:0008006" key="4">
    <source>
        <dbReference type="Google" id="ProtNLM"/>
    </source>
</evidence>
<gene>
    <name evidence="2" type="ORF">GCM10022386_08130</name>
</gene>
<dbReference type="Proteomes" id="UP001500968">
    <property type="component" value="Unassembled WGS sequence"/>
</dbReference>
<evidence type="ECO:0000313" key="2">
    <source>
        <dbReference type="EMBL" id="GAA4027097.1"/>
    </source>
</evidence>
<keyword evidence="3" id="KW-1185">Reference proteome</keyword>
<proteinExistence type="predicted"/>
<protein>
    <recommendedName>
        <fullName evidence="4">Polymer-forming cytoskeletal protein</fullName>
    </recommendedName>
</protein>
<comment type="caution">
    <text evidence="2">The sequence shown here is derived from an EMBL/GenBank/DDBJ whole genome shotgun (WGS) entry which is preliminary data.</text>
</comment>
<dbReference type="EMBL" id="BAABCR010000012">
    <property type="protein sequence ID" value="GAA4027097.1"/>
    <property type="molecule type" value="Genomic_DNA"/>
</dbReference>
<reference evidence="3" key="1">
    <citation type="journal article" date="2019" name="Int. J. Syst. Evol. Microbiol.">
        <title>The Global Catalogue of Microorganisms (GCM) 10K type strain sequencing project: providing services to taxonomists for standard genome sequencing and annotation.</title>
        <authorList>
            <consortium name="The Broad Institute Genomics Platform"/>
            <consortium name="The Broad Institute Genome Sequencing Center for Infectious Disease"/>
            <person name="Wu L."/>
            <person name="Ma J."/>
        </authorList>
    </citation>
    <scope>NUCLEOTIDE SEQUENCE [LARGE SCALE GENOMIC DNA]</scope>
    <source>
        <strain evidence="3">JCM 17064</strain>
    </source>
</reference>
<evidence type="ECO:0000256" key="1">
    <source>
        <dbReference type="SAM" id="Phobius"/>
    </source>
</evidence>